<protein>
    <submittedName>
        <fullName evidence="1">Uncharacterized protein</fullName>
    </submittedName>
</protein>
<dbReference type="Proteomes" id="UP000233769">
    <property type="component" value="Chromosome tk0001"/>
</dbReference>
<sequence length="47" mass="5078">MTEDAHAVVEATRRLVRQRLCYLERALAALDAGGDLPWLTPTPAAAS</sequence>
<evidence type="ECO:0000313" key="2">
    <source>
        <dbReference type="Proteomes" id="UP000233769"/>
    </source>
</evidence>
<accession>A0A2N9ATH3</accession>
<evidence type="ECO:0000313" key="1">
    <source>
        <dbReference type="EMBL" id="SOR30603.1"/>
    </source>
</evidence>
<gene>
    <name evidence="1" type="ORF">TK0001_4001</name>
</gene>
<reference evidence="2" key="1">
    <citation type="submission" date="2017-10" db="EMBL/GenBank/DDBJ databases">
        <authorList>
            <person name="Regsiter A."/>
            <person name="William W."/>
        </authorList>
    </citation>
    <scope>NUCLEOTIDE SEQUENCE [LARGE SCALE GENOMIC DNA]</scope>
</reference>
<dbReference type="EMBL" id="LT962688">
    <property type="protein sequence ID" value="SOR30603.1"/>
    <property type="molecule type" value="Genomic_DNA"/>
</dbReference>
<name>A0A2N9ATH3_METEX</name>
<dbReference type="AlphaFoldDB" id="A0A2N9ATH3"/>
<proteinExistence type="predicted"/>
<organism evidence="1 2">
    <name type="scientific">Methylorubrum extorquens</name>
    <name type="common">Methylobacterium dichloromethanicum</name>
    <name type="synonym">Methylobacterium extorquens</name>
    <dbReference type="NCBI Taxonomy" id="408"/>
    <lineage>
        <taxon>Bacteria</taxon>
        <taxon>Pseudomonadati</taxon>
        <taxon>Pseudomonadota</taxon>
        <taxon>Alphaproteobacteria</taxon>
        <taxon>Hyphomicrobiales</taxon>
        <taxon>Methylobacteriaceae</taxon>
        <taxon>Methylorubrum</taxon>
    </lineage>
</organism>